<keyword evidence="4" id="KW-1185">Reference proteome</keyword>
<feature type="compositionally biased region" description="Low complexity" evidence="1">
    <location>
        <begin position="100"/>
        <end position="121"/>
    </location>
</feature>
<organism evidence="3 4">
    <name type="scientific">Kaistia geumhonensis</name>
    <dbReference type="NCBI Taxonomy" id="410839"/>
    <lineage>
        <taxon>Bacteria</taxon>
        <taxon>Pseudomonadati</taxon>
        <taxon>Pseudomonadota</taxon>
        <taxon>Alphaproteobacteria</taxon>
        <taxon>Hyphomicrobiales</taxon>
        <taxon>Kaistiaceae</taxon>
        <taxon>Kaistia</taxon>
    </lineage>
</organism>
<dbReference type="GO" id="GO:0016746">
    <property type="term" value="F:acyltransferase activity"/>
    <property type="evidence" value="ECO:0007669"/>
    <property type="project" value="UniProtKB-KW"/>
</dbReference>
<reference evidence="3 4" key="1">
    <citation type="submission" date="2023-07" db="EMBL/GenBank/DDBJ databases">
        <title>Genomic Encyclopedia of Type Strains, Phase IV (KMG-IV): sequencing the most valuable type-strain genomes for metagenomic binning, comparative biology and taxonomic classification.</title>
        <authorList>
            <person name="Goeker M."/>
        </authorList>
    </citation>
    <scope>NUCLEOTIDE SEQUENCE [LARGE SCALE GENOMIC DNA]</scope>
    <source>
        <strain evidence="3 4">B1-1</strain>
    </source>
</reference>
<keyword evidence="3" id="KW-0012">Acyltransferase</keyword>
<dbReference type="InterPro" id="IPR001893">
    <property type="entry name" value="Cys-rich_GLG1_repeat"/>
</dbReference>
<dbReference type="Proteomes" id="UP001223743">
    <property type="component" value="Unassembled WGS sequence"/>
</dbReference>
<evidence type="ECO:0000256" key="2">
    <source>
        <dbReference type="SAM" id="SignalP"/>
    </source>
</evidence>
<name>A0ABU0M4Z0_9HYPH</name>
<accession>A0ABU0M4Z0</accession>
<feature type="chain" id="PRO_5046352776" evidence="2">
    <location>
        <begin position="25"/>
        <end position="185"/>
    </location>
</feature>
<gene>
    <name evidence="3" type="ORF">QO015_001633</name>
</gene>
<sequence length="185" mass="18399">MSIKRCFTPAARLGLVAMMLPLLAAGAAALTSSQQQALKSSCQSDYRAHCASVPPGGSEALQCLQSNLSALSTACQQAVKAASGGAAATAPAAAPAATPAPAAAPATATPAPAPTKPEAAATPPPPMPPLSPRQEAMIVRQYCGADFNRYCSTVRLGAGNGVACLRKNAARLSAGCKQALAAAMR</sequence>
<keyword evidence="3" id="KW-0670">Pyruvate</keyword>
<feature type="compositionally biased region" description="Pro residues" evidence="1">
    <location>
        <begin position="122"/>
        <end position="131"/>
    </location>
</feature>
<feature type="signal peptide" evidence="2">
    <location>
        <begin position="1"/>
        <end position="24"/>
    </location>
</feature>
<keyword evidence="2" id="KW-0732">Signal</keyword>
<proteinExistence type="predicted"/>
<protein>
    <submittedName>
        <fullName evidence="3">Pyruvate/2-oxoglutarate dehydrogenase complex dihydrolipoamide acyltransferase (E2) component</fullName>
    </submittedName>
</protein>
<dbReference type="PANTHER" id="PTHR11884">
    <property type="entry name" value="SELECTIN LIGAND RELATED"/>
    <property type="match status" value="1"/>
</dbReference>
<dbReference type="InterPro" id="IPR039728">
    <property type="entry name" value="GLG1"/>
</dbReference>
<evidence type="ECO:0000313" key="3">
    <source>
        <dbReference type="EMBL" id="MDQ0516020.1"/>
    </source>
</evidence>
<comment type="caution">
    <text evidence="3">The sequence shown here is derived from an EMBL/GenBank/DDBJ whole genome shotgun (WGS) entry which is preliminary data.</text>
</comment>
<dbReference type="Pfam" id="PF00839">
    <property type="entry name" value="Cys_rich_FGFR"/>
    <property type="match status" value="1"/>
</dbReference>
<dbReference type="EMBL" id="JAUSWJ010000001">
    <property type="protein sequence ID" value="MDQ0516020.1"/>
    <property type="molecule type" value="Genomic_DNA"/>
</dbReference>
<feature type="region of interest" description="Disordered" evidence="1">
    <location>
        <begin position="100"/>
        <end position="132"/>
    </location>
</feature>
<evidence type="ECO:0000256" key="1">
    <source>
        <dbReference type="SAM" id="MobiDB-lite"/>
    </source>
</evidence>
<keyword evidence="3" id="KW-0808">Transferase</keyword>
<dbReference type="RefSeq" id="WP_266280147.1">
    <property type="nucleotide sequence ID" value="NZ_JAPKNF010000001.1"/>
</dbReference>
<dbReference type="PANTHER" id="PTHR11884:SF1">
    <property type="entry name" value="GOLGI APPARATUS PROTEIN 1"/>
    <property type="match status" value="1"/>
</dbReference>
<evidence type="ECO:0000313" key="4">
    <source>
        <dbReference type="Proteomes" id="UP001223743"/>
    </source>
</evidence>